<dbReference type="Gene3D" id="1.10.443.10">
    <property type="entry name" value="Intergrase catalytic core"/>
    <property type="match status" value="1"/>
</dbReference>
<proteinExistence type="predicted"/>
<dbReference type="Pfam" id="PF00589">
    <property type="entry name" value="Phage_integrase"/>
    <property type="match status" value="1"/>
</dbReference>
<gene>
    <name evidence="3" type="ORF">C2L80_01405</name>
</gene>
<keyword evidence="1" id="KW-0233">DNA recombination</keyword>
<reference evidence="3 4" key="1">
    <citation type="journal article" date="2018" name="Int. J. Syst. Evol. Microbiol.">
        <title>Rubneribacter badeniensis gen. nov., sp. nov. and Enteroscipio rubneri gen. nov., sp. nov., new members of the Eggerthellaceae isolated from human faeces.</title>
        <authorList>
            <person name="Danylec N."/>
            <person name="Gobl A."/>
            <person name="Stoll D.A."/>
            <person name="Hetzer B."/>
            <person name="Kulling S.E."/>
            <person name="Huch M."/>
        </authorList>
    </citation>
    <scope>NUCLEOTIDE SEQUENCE [LARGE SCALE GENOMIC DNA]</scope>
    <source>
        <strain evidence="3 4">ResAG-85</strain>
    </source>
</reference>
<dbReference type="GO" id="GO:0006310">
    <property type="term" value="P:DNA recombination"/>
    <property type="evidence" value="ECO:0007669"/>
    <property type="project" value="UniProtKB-KW"/>
</dbReference>
<keyword evidence="4" id="KW-1185">Reference proteome</keyword>
<name>A0A2K2U872_9ACTN</name>
<dbReference type="GO" id="GO:0015074">
    <property type="term" value="P:DNA integration"/>
    <property type="evidence" value="ECO:0007669"/>
    <property type="project" value="InterPro"/>
</dbReference>
<evidence type="ECO:0000313" key="4">
    <source>
        <dbReference type="Proteomes" id="UP000236488"/>
    </source>
</evidence>
<dbReference type="Proteomes" id="UP000236488">
    <property type="component" value="Unassembled WGS sequence"/>
</dbReference>
<evidence type="ECO:0000259" key="2">
    <source>
        <dbReference type="PROSITE" id="PS51898"/>
    </source>
</evidence>
<feature type="domain" description="Tyr recombinase" evidence="2">
    <location>
        <begin position="1"/>
        <end position="48"/>
    </location>
</feature>
<dbReference type="SUPFAM" id="SSF56349">
    <property type="entry name" value="DNA breaking-rejoining enzymes"/>
    <property type="match status" value="1"/>
</dbReference>
<dbReference type="InterPro" id="IPR002104">
    <property type="entry name" value="Integrase_catalytic"/>
</dbReference>
<sequence>MRHSFATSYLHAGGGVEDLSRILGHSDINTTYRRYVRPNVEDLRRGMDAVL</sequence>
<evidence type="ECO:0000313" key="3">
    <source>
        <dbReference type="EMBL" id="PNV66380.1"/>
    </source>
</evidence>
<dbReference type="PROSITE" id="PS51898">
    <property type="entry name" value="TYR_RECOMBINASE"/>
    <property type="match status" value="1"/>
</dbReference>
<dbReference type="GO" id="GO:0003677">
    <property type="term" value="F:DNA binding"/>
    <property type="evidence" value="ECO:0007669"/>
    <property type="project" value="InterPro"/>
</dbReference>
<dbReference type="EMBL" id="PPEL01000003">
    <property type="protein sequence ID" value="PNV66380.1"/>
    <property type="molecule type" value="Genomic_DNA"/>
</dbReference>
<dbReference type="InterPro" id="IPR011010">
    <property type="entry name" value="DNA_brk_join_enz"/>
</dbReference>
<dbReference type="InterPro" id="IPR013762">
    <property type="entry name" value="Integrase-like_cat_sf"/>
</dbReference>
<organism evidence="3 4">
    <name type="scientific">Rubneribacter badeniensis</name>
    <dbReference type="NCBI Taxonomy" id="2070688"/>
    <lineage>
        <taxon>Bacteria</taxon>
        <taxon>Bacillati</taxon>
        <taxon>Actinomycetota</taxon>
        <taxon>Coriobacteriia</taxon>
        <taxon>Eggerthellales</taxon>
        <taxon>Eggerthellaceae</taxon>
        <taxon>Rubneribacter</taxon>
    </lineage>
</organism>
<evidence type="ECO:0000256" key="1">
    <source>
        <dbReference type="ARBA" id="ARBA00023172"/>
    </source>
</evidence>
<comment type="caution">
    <text evidence="3">The sequence shown here is derived from an EMBL/GenBank/DDBJ whole genome shotgun (WGS) entry which is preliminary data.</text>
</comment>
<accession>A0A2K2U872</accession>
<dbReference type="AlphaFoldDB" id="A0A2K2U872"/>
<protein>
    <recommendedName>
        <fullName evidence="2">Tyr recombinase domain-containing protein</fullName>
    </recommendedName>
</protein>